<comment type="cofactor">
    <cofactor evidence="21">
        <name>Co(2+)</name>
        <dbReference type="ChEBI" id="CHEBI:48828"/>
    </cofactor>
    <cofactor evidence="21">
        <name>Zn(2+)</name>
        <dbReference type="ChEBI" id="CHEBI:29105"/>
    </cofactor>
    <text evidence="21">Binds 1 divalent metal cation per subunit. Can use either Co(2+) or Zn(2+).</text>
</comment>
<dbReference type="STRING" id="479434.Sthe_1116"/>
<evidence type="ECO:0000256" key="8">
    <source>
        <dbReference type="ARBA" id="ARBA00022605"/>
    </source>
</evidence>
<evidence type="ECO:0000313" key="24">
    <source>
        <dbReference type="EMBL" id="ACZ38552.1"/>
    </source>
</evidence>
<evidence type="ECO:0000256" key="6">
    <source>
        <dbReference type="ARBA" id="ARBA00004842"/>
    </source>
</evidence>
<dbReference type="InterPro" id="IPR030960">
    <property type="entry name" value="DHQS/DOIS_N"/>
</dbReference>
<organism evidence="24 25">
    <name type="scientific">Sphaerobacter thermophilus (strain ATCC 49802 / DSM 20745 / KCCM 41009 / NCIMB 13125 / S 6022)</name>
    <dbReference type="NCBI Taxonomy" id="479434"/>
    <lineage>
        <taxon>Bacteria</taxon>
        <taxon>Pseudomonadati</taxon>
        <taxon>Thermomicrobiota</taxon>
        <taxon>Thermomicrobia</taxon>
        <taxon>Sphaerobacterales</taxon>
        <taxon>Sphaerobacterineae</taxon>
        <taxon>Sphaerobacteraceae</taxon>
        <taxon>Sphaerobacter</taxon>
    </lineage>
</organism>
<keyword evidence="11 21" id="KW-0547">Nucleotide-binding</keyword>
<evidence type="ECO:0000256" key="18">
    <source>
        <dbReference type="ARBA" id="ARBA00023268"/>
    </source>
</evidence>
<keyword evidence="12 20" id="KW-0418">Kinase</keyword>
<feature type="binding site" evidence="21">
    <location>
        <position position="367"/>
    </location>
    <ligand>
        <name>Zn(2+)</name>
        <dbReference type="ChEBI" id="CHEBI:29105"/>
    </ligand>
</feature>
<evidence type="ECO:0000259" key="23">
    <source>
        <dbReference type="Pfam" id="PF24621"/>
    </source>
</evidence>
<reference evidence="24 25" key="2">
    <citation type="journal article" date="2010" name="Stand. Genomic Sci.">
        <title>Complete genome sequence of Desulfohalobium retbaense type strain (HR(100)).</title>
        <authorList>
            <person name="Spring S."/>
            <person name="Nolan M."/>
            <person name="Lapidus A."/>
            <person name="Glavina Del Rio T."/>
            <person name="Copeland A."/>
            <person name="Tice H."/>
            <person name="Cheng J.F."/>
            <person name="Lucas S."/>
            <person name="Land M."/>
            <person name="Chen F."/>
            <person name="Bruce D."/>
            <person name="Goodwin L."/>
            <person name="Pitluck S."/>
            <person name="Ivanova N."/>
            <person name="Mavromatis K."/>
            <person name="Mikhailova N."/>
            <person name="Pati A."/>
            <person name="Chen A."/>
            <person name="Palaniappan K."/>
            <person name="Hauser L."/>
            <person name="Chang Y.J."/>
            <person name="Jeffries C.D."/>
            <person name="Munk C."/>
            <person name="Kiss H."/>
            <person name="Chain P."/>
            <person name="Han C."/>
            <person name="Brettin T."/>
            <person name="Detter J.C."/>
            <person name="Schuler E."/>
            <person name="Goker M."/>
            <person name="Rohde M."/>
            <person name="Bristow J."/>
            <person name="Eisen J.A."/>
            <person name="Markowitz V."/>
            <person name="Hugenholtz P."/>
            <person name="Kyrpides N.C."/>
            <person name="Klenk H.P."/>
        </authorList>
    </citation>
    <scope>NUCLEOTIDE SEQUENCE [LARGE SCALE GENOMIC DNA]</scope>
    <source>
        <strain evidence="25">ATCC 49802 / DSM 20745 / S 6022</strain>
    </source>
</reference>
<dbReference type="FunFam" id="3.40.50.1970:FF:000007">
    <property type="entry name" value="Pentafunctional AROM polypeptide"/>
    <property type="match status" value="1"/>
</dbReference>
<dbReference type="PANTHER" id="PTHR43622:SF7">
    <property type="entry name" value="3-DEHYDROQUINATE SYNTHASE, CHLOROPLASTIC"/>
    <property type="match status" value="1"/>
</dbReference>
<comment type="function">
    <text evidence="4 21">Catalyzes the conversion of 3-deoxy-D-arabino-heptulosonate 7-phosphate (DAHP) to dehydroquinate (DHQ).</text>
</comment>
<feature type="binding site" evidence="20">
    <location>
        <position position="81"/>
    </location>
    <ligand>
        <name>substrate</name>
    </ligand>
</feature>
<dbReference type="KEGG" id="sti:Sthe_1116"/>
<dbReference type="RefSeq" id="WP_012871599.1">
    <property type="nucleotide sequence ID" value="NC_013523.1"/>
</dbReference>
<dbReference type="Gene3D" id="1.20.1090.10">
    <property type="entry name" value="Dehydroquinate synthase-like - alpha domain"/>
    <property type="match status" value="1"/>
</dbReference>
<dbReference type="GO" id="GO:0005737">
    <property type="term" value="C:cytoplasm"/>
    <property type="evidence" value="ECO:0007669"/>
    <property type="project" value="UniProtKB-SubCell"/>
</dbReference>
<dbReference type="CDD" id="cd08195">
    <property type="entry name" value="DHQS"/>
    <property type="match status" value="1"/>
</dbReference>
<feature type="binding site" evidence="21">
    <location>
        <position position="334"/>
    </location>
    <ligand>
        <name>NAD(+)</name>
        <dbReference type="ChEBI" id="CHEBI:57540"/>
    </ligand>
</feature>
<keyword evidence="7 21" id="KW-0963">Cytoplasm</keyword>
<evidence type="ECO:0000256" key="15">
    <source>
        <dbReference type="ARBA" id="ARBA00023027"/>
    </source>
</evidence>
<feature type="binding site" evidence="21">
    <location>
        <position position="452"/>
    </location>
    <ligand>
        <name>Zn(2+)</name>
        <dbReference type="ChEBI" id="CHEBI:29105"/>
    </ligand>
</feature>
<dbReference type="AlphaFoldDB" id="D1C2T5"/>
<dbReference type="Pfam" id="PF24621">
    <property type="entry name" value="DHQS_C"/>
    <property type="match status" value="1"/>
</dbReference>
<dbReference type="GO" id="GO:0005524">
    <property type="term" value="F:ATP binding"/>
    <property type="evidence" value="ECO:0007669"/>
    <property type="project" value="UniProtKB-UniRule"/>
</dbReference>
<keyword evidence="20" id="KW-0460">Magnesium</keyword>
<dbReference type="GO" id="GO:0004765">
    <property type="term" value="F:shikimate kinase activity"/>
    <property type="evidence" value="ECO:0007669"/>
    <property type="project" value="UniProtKB-UniRule"/>
</dbReference>
<evidence type="ECO:0000256" key="1">
    <source>
        <dbReference type="ARBA" id="ARBA00001393"/>
    </source>
</evidence>
<dbReference type="InterPro" id="IPR000623">
    <property type="entry name" value="Shikimate_kinase/TSH1"/>
</dbReference>
<evidence type="ECO:0000256" key="16">
    <source>
        <dbReference type="ARBA" id="ARBA00023141"/>
    </source>
</evidence>
<evidence type="ECO:0000256" key="13">
    <source>
        <dbReference type="ARBA" id="ARBA00022833"/>
    </source>
</evidence>
<dbReference type="NCBIfam" id="TIGR01357">
    <property type="entry name" value="aroB"/>
    <property type="match status" value="1"/>
</dbReference>
<evidence type="ECO:0000256" key="12">
    <source>
        <dbReference type="ARBA" id="ARBA00022777"/>
    </source>
</evidence>
<dbReference type="InterPro" id="IPR056179">
    <property type="entry name" value="DHQS_C"/>
</dbReference>
<evidence type="ECO:0000256" key="7">
    <source>
        <dbReference type="ARBA" id="ARBA00022490"/>
    </source>
</evidence>
<comment type="cofactor">
    <cofactor evidence="2 21">
        <name>NAD(+)</name>
        <dbReference type="ChEBI" id="CHEBI:57540"/>
    </cofactor>
</comment>
<gene>
    <name evidence="20" type="primary">aroK</name>
    <name evidence="21" type="synonym">aroB</name>
    <name evidence="24" type="ordered locus">Sthe_1116</name>
</gene>
<evidence type="ECO:0000313" key="25">
    <source>
        <dbReference type="Proteomes" id="UP000002027"/>
    </source>
</evidence>
<feature type="binding site" evidence="20">
    <location>
        <begin position="13"/>
        <end position="18"/>
    </location>
    <ligand>
        <name>ATP</name>
        <dbReference type="ChEBI" id="CHEBI:30616"/>
    </ligand>
</feature>
<keyword evidence="16 21" id="KW-0057">Aromatic amino acid biosynthesis</keyword>
<feature type="binding site" evidence="21">
    <location>
        <position position="437"/>
    </location>
    <ligand>
        <name>Zn(2+)</name>
        <dbReference type="ChEBI" id="CHEBI:29105"/>
    </ligand>
</feature>
<keyword evidence="15 21" id="KW-0520">NAD</keyword>
<sequence>MILERVYLIGLSGSGKTTLAPLLAERLGFEAVDIDAEVERHFGRSIPDIFAAFGEPVFRAAERDALAQASRRTRVVVATGGGAVLDPANWASMRPRSAIVHLTAAPSVLIERLEAAVRATPMAERPLLRGDDPLARLESLWQARRHLYEQADLTIDTTGKSLDALAQEIAGQITALDRAGVIPVDSLGTPSGRSDLYAAPGLLAEVGTLARRRWPKARRAWVIADEHVLPLWGAPVEGSFTQAGFDVTMRAVPAGEGSKSFQEASALLDWLLGGGIERGDVVVALGGGVVGDLAGFVAAIVLRGVGLVQLPTSLLAMVDSSVGGKTGVNHTLGKNLIGAFYQPPLVVADPHVLRTLPPRDLRNGWAEIVKHSMIECTATATPEPVLLPWLEGRTPVGGLGEPGELAALIAHNIRLKAAVVRADEREAGLRRILNYGHTLGHAIEAAGYRYLHGEAVALGMRAAARLAHRLGLCDADLVARQDALLDRLDLPRTYDGEWEPVREHLLRDKKVVQGTLTWILPEGPGRVVVRRDVPLEAVEAVAREIGAR</sequence>
<reference evidence="25" key="1">
    <citation type="submission" date="2009-11" db="EMBL/GenBank/DDBJ databases">
        <title>The complete chromosome 1 of Sphaerobacter thermophilus DSM 20745.</title>
        <authorList>
            <person name="Lucas S."/>
            <person name="Copeland A."/>
            <person name="Lapidus A."/>
            <person name="Glavina del Rio T."/>
            <person name="Dalin E."/>
            <person name="Tice H."/>
            <person name="Bruce D."/>
            <person name="Goodwin L."/>
            <person name="Pitluck S."/>
            <person name="Kyrpides N."/>
            <person name="Mavromatis K."/>
            <person name="Ivanova N."/>
            <person name="Mikhailova N."/>
            <person name="LaButti K.M."/>
            <person name="Clum A."/>
            <person name="Sun H.I."/>
            <person name="Brettin T."/>
            <person name="Detter J.C."/>
            <person name="Han C."/>
            <person name="Larimer F."/>
            <person name="Land M."/>
            <person name="Hauser L."/>
            <person name="Markowitz V."/>
            <person name="Cheng J.F."/>
            <person name="Hugenholtz P."/>
            <person name="Woyke T."/>
            <person name="Wu D."/>
            <person name="Steenblock K."/>
            <person name="Schneider S."/>
            <person name="Pukall R."/>
            <person name="Goeker M."/>
            <person name="Klenk H.P."/>
            <person name="Eisen J.A."/>
        </authorList>
    </citation>
    <scope>NUCLEOTIDE SEQUENCE [LARGE SCALE GENOMIC DNA]</scope>
    <source>
        <strain evidence="25">ATCC 49802 / DSM 20745 / S 6022</strain>
    </source>
</reference>
<keyword evidence="25" id="KW-1185">Reference proteome</keyword>
<evidence type="ECO:0000259" key="22">
    <source>
        <dbReference type="Pfam" id="PF01761"/>
    </source>
</evidence>
<feature type="binding site" evidence="20">
    <location>
        <position position="125"/>
    </location>
    <ligand>
        <name>ATP</name>
        <dbReference type="ChEBI" id="CHEBI:30616"/>
    </ligand>
</feature>
<dbReference type="Pfam" id="PF01202">
    <property type="entry name" value="SKI"/>
    <property type="match status" value="1"/>
</dbReference>
<comment type="function">
    <text evidence="20">Catalyzes the specific phosphorylation of the 3-hydroxyl group of shikimic acid using ATP as a cosubstrate.</text>
</comment>
<dbReference type="eggNOG" id="COG0337">
    <property type="taxonomic scope" value="Bacteria"/>
</dbReference>
<comment type="subcellular location">
    <subcellularLocation>
        <location evidence="21">Cytoplasm</location>
    </subcellularLocation>
</comment>
<dbReference type="EC" id="4.2.3.4" evidence="21"/>
<comment type="caution">
    <text evidence="21">Lacks conserved residue(s) required for the propagation of feature annotation.</text>
</comment>
<feature type="domain" description="3-dehydroquinate synthase N-terminal" evidence="22">
    <location>
        <begin position="251"/>
        <end position="362"/>
    </location>
</feature>
<dbReference type="HOGENOM" id="CLU_001201_5_1_0"/>
<dbReference type="InterPro" id="IPR023000">
    <property type="entry name" value="Shikimate_kinase_CS"/>
</dbReference>
<dbReference type="CDD" id="cd00464">
    <property type="entry name" value="SK"/>
    <property type="match status" value="1"/>
</dbReference>
<evidence type="ECO:0000256" key="5">
    <source>
        <dbReference type="ARBA" id="ARBA00004661"/>
    </source>
</evidence>
<comment type="pathway">
    <text evidence="6 20">Metabolic intermediate biosynthesis; chorismate biosynthesis; chorismate from D-erythrose 4-phosphate and phosphoenolpyruvate: step 5/7.</text>
</comment>
<feature type="binding site" evidence="20">
    <location>
        <position position="35"/>
    </location>
    <ligand>
        <name>substrate</name>
    </ligand>
</feature>
<protein>
    <recommendedName>
        <fullName evidence="20 21">Multifunctional fusion protein</fullName>
    </recommendedName>
    <domain>
        <recommendedName>
            <fullName evidence="20">Shikimate kinase</fullName>
            <shortName evidence="20">SK</shortName>
            <ecNumber evidence="20">2.7.1.71</ecNumber>
        </recommendedName>
    </domain>
    <domain>
        <recommendedName>
            <fullName evidence="21">3-dehydroquinate synthase</fullName>
            <shortName evidence="21">DHQS</shortName>
            <ecNumber evidence="21">4.2.3.4</ecNumber>
        </recommendedName>
    </domain>
</protein>
<dbReference type="InterPro" id="IPR016037">
    <property type="entry name" value="DHQ_synth_AroB"/>
</dbReference>
<comment type="catalytic activity">
    <reaction evidence="1 21">
        <text>7-phospho-2-dehydro-3-deoxy-D-arabino-heptonate = 3-dehydroquinate + phosphate</text>
        <dbReference type="Rhea" id="RHEA:21968"/>
        <dbReference type="ChEBI" id="CHEBI:32364"/>
        <dbReference type="ChEBI" id="CHEBI:43474"/>
        <dbReference type="ChEBI" id="CHEBI:58394"/>
        <dbReference type="EC" id="4.2.3.4"/>
    </reaction>
</comment>
<dbReference type="GO" id="GO:0009073">
    <property type="term" value="P:aromatic amino acid family biosynthetic process"/>
    <property type="evidence" value="ECO:0007669"/>
    <property type="project" value="UniProtKB-KW"/>
</dbReference>
<evidence type="ECO:0000256" key="19">
    <source>
        <dbReference type="ARBA" id="ARBA00048567"/>
    </source>
</evidence>
<dbReference type="GO" id="GO:0009423">
    <property type="term" value="P:chorismate biosynthetic process"/>
    <property type="evidence" value="ECO:0007669"/>
    <property type="project" value="UniProtKB-UniRule"/>
</dbReference>
<dbReference type="EC" id="2.7.1.71" evidence="20"/>
<dbReference type="Proteomes" id="UP000002027">
    <property type="component" value="Chromosome 1"/>
</dbReference>
<accession>D1C2T5</accession>
<feature type="domain" description="3-dehydroquinate synthase C-terminal" evidence="23">
    <location>
        <begin position="364"/>
        <end position="511"/>
    </location>
</feature>
<evidence type="ECO:0000256" key="14">
    <source>
        <dbReference type="ARBA" id="ARBA00022840"/>
    </source>
</evidence>
<feature type="binding site" evidence="20">
    <location>
        <position position="59"/>
    </location>
    <ligand>
        <name>substrate</name>
    </ligand>
</feature>
<comment type="subunit">
    <text evidence="20">Monomer.</text>
</comment>
<evidence type="ECO:0000256" key="10">
    <source>
        <dbReference type="ARBA" id="ARBA00022723"/>
    </source>
</evidence>
<evidence type="ECO:0000256" key="9">
    <source>
        <dbReference type="ARBA" id="ARBA00022679"/>
    </source>
</evidence>
<dbReference type="GO" id="GO:0003856">
    <property type="term" value="F:3-dehydroquinate synthase activity"/>
    <property type="evidence" value="ECO:0007669"/>
    <property type="project" value="UniProtKB-UniRule"/>
</dbReference>
<feature type="binding site" evidence="21">
    <location>
        <begin position="312"/>
        <end position="313"/>
    </location>
    <ligand>
        <name>NAD(+)</name>
        <dbReference type="ChEBI" id="CHEBI:57540"/>
    </ligand>
</feature>
<comment type="similarity">
    <text evidence="20">Belongs to the shikimate kinase family.</text>
</comment>
<comment type="cofactor">
    <cofactor evidence="3">
        <name>Zn(2+)</name>
        <dbReference type="ChEBI" id="CHEBI:29105"/>
    </cofactor>
</comment>
<feature type="binding site" evidence="21">
    <location>
        <position position="325"/>
    </location>
    <ligand>
        <name>NAD(+)</name>
        <dbReference type="ChEBI" id="CHEBI:57540"/>
    </ligand>
</feature>
<evidence type="ECO:0000256" key="3">
    <source>
        <dbReference type="ARBA" id="ARBA00001947"/>
    </source>
</evidence>
<feature type="binding site" evidence="21">
    <location>
        <begin position="288"/>
        <end position="292"/>
    </location>
    <ligand>
        <name>NAD(+)</name>
        <dbReference type="ChEBI" id="CHEBI:57540"/>
    </ligand>
</feature>
<dbReference type="FunCoup" id="D1C2T5">
    <property type="interactions" value="441"/>
</dbReference>
<comment type="catalytic activity">
    <reaction evidence="19 20">
        <text>shikimate + ATP = 3-phosphoshikimate + ADP + H(+)</text>
        <dbReference type="Rhea" id="RHEA:13121"/>
        <dbReference type="ChEBI" id="CHEBI:15378"/>
        <dbReference type="ChEBI" id="CHEBI:30616"/>
        <dbReference type="ChEBI" id="CHEBI:36208"/>
        <dbReference type="ChEBI" id="CHEBI:145989"/>
        <dbReference type="ChEBI" id="CHEBI:456216"/>
        <dbReference type="EC" id="2.7.1.71"/>
    </reaction>
</comment>
<keyword evidence="18" id="KW-0511">Multifunctional enzyme</keyword>
<comment type="pathway">
    <text evidence="5 21">Metabolic intermediate biosynthesis; chorismate biosynthesis; chorismate from D-erythrose 4-phosphate and phosphoenolpyruvate: step 2/7.</text>
</comment>
<comment type="cofactor">
    <cofactor evidence="20">
        <name>Mg(2+)</name>
        <dbReference type="ChEBI" id="CHEBI:18420"/>
    </cofactor>
    <text evidence="20">Binds 1 Mg(2+) ion per subunit.</text>
</comment>
<name>D1C2T5_SPHTD</name>
<dbReference type="EMBL" id="CP001823">
    <property type="protein sequence ID" value="ACZ38552.1"/>
    <property type="molecule type" value="Genomic_DNA"/>
</dbReference>
<dbReference type="SUPFAM" id="SSF56796">
    <property type="entry name" value="Dehydroquinate synthase-like"/>
    <property type="match status" value="1"/>
</dbReference>
<dbReference type="PROSITE" id="PS01128">
    <property type="entry name" value="SHIKIMATE_KINASE"/>
    <property type="match status" value="1"/>
</dbReference>
<keyword evidence="21" id="KW-0170">Cobalt</keyword>
<dbReference type="InterPro" id="IPR050071">
    <property type="entry name" value="Dehydroquinate_synthase"/>
</dbReference>
<evidence type="ECO:0000256" key="21">
    <source>
        <dbReference type="HAMAP-Rule" id="MF_00110"/>
    </source>
</evidence>
<dbReference type="OrthoDB" id="9806583at2"/>
<dbReference type="GO" id="GO:0008652">
    <property type="term" value="P:amino acid biosynthetic process"/>
    <property type="evidence" value="ECO:0007669"/>
    <property type="project" value="UniProtKB-KW"/>
</dbReference>
<evidence type="ECO:0000256" key="17">
    <source>
        <dbReference type="ARBA" id="ARBA00023239"/>
    </source>
</evidence>
<evidence type="ECO:0000256" key="11">
    <source>
        <dbReference type="ARBA" id="ARBA00022741"/>
    </source>
</evidence>
<proteinExistence type="inferred from homology"/>
<keyword evidence="13 21" id="KW-0862">Zinc</keyword>
<keyword evidence="17 21" id="KW-0456">Lyase</keyword>
<dbReference type="Pfam" id="PF01761">
    <property type="entry name" value="DHQ_synthase"/>
    <property type="match status" value="1"/>
</dbReference>
<keyword evidence="9 20" id="KW-0808">Transferase</keyword>
<dbReference type="SUPFAM" id="SSF52540">
    <property type="entry name" value="P-loop containing nucleoside triphosphate hydrolases"/>
    <property type="match status" value="1"/>
</dbReference>
<dbReference type="UniPathway" id="UPA00053">
    <property type="reaction ID" value="UER00085"/>
</dbReference>
<dbReference type="InterPro" id="IPR027417">
    <property type="entry name" value="P-loop_NTPase"/>
</dbReference>
<dbReference type="InterPro" id="IPR031322">
    <property type="entry name" value="Shikimate/glucono_kinase"/>
</dbReference>
<comment type="similarity">
    <text evidence="21">Belongs to the sugar phosphate cyclases superfamily. Dehydroquinate synthase family.</text>
</comment>
<keyword evidence="10 21" id="KW-0479">Metal-binding</keyword>
<dbReference type="PRINTS" id="PR01100">
    <property type="entry name" value="SHIKIMTKNASE"/>
</dbReference>
<keyword evidence="14 20" id="KW-0067">ATP-binding</keyword>
<dbReference type="InParanoid" id="D1C2T5"/>
<dbReference type="GO" id="GO:0000287">
    <property type="term" value="F:magnesium ion binding"/>
    <property type="evidence" value="ECO:0007669"/>
    <property type="project" value="UniProtKB-UniRule"/>
</dbReference>
<dbReference type="HAMAP" id="MF_00110">
    <property type="entry name" value="DHQ_synthase"/>
    <property type="match status" value="1"/>
</dbReference>
<dbReference type="Gene3D" id="3.40.50.1970">
    <property type="match status" value="1"/>
</dbReference>
<evidence type="ECO:0000256" key="2">
    <source>
        <dbReference type="ARBA" id="ARBA00001911"/>
    </source>
</evidence>
<keyword evidence="8 21" id="KW-0028">Amino-acid biosynthesis</keyword>
<feature type="binding site" evidence="20">
    <location>
        <position position="17"/>
    </location>
    <ligand>
        <name>Mg(2+)</name>
        <dbReference type="ChEBI" id="CHEBI:18420"/>
    </ligand>
</feature>
<evidence type="ECO:0000256" key="4">
    <source>
        <dbReference type="ARBA" id="ARBA00003485"/>
    </source>
</evidence>
<evidence type="ECO:0000256" key="20">
    <source>
        <dbReference type="HAMAP-Rule" id="MF_00109"/>
    </source>
</evidence>
<dbReference type="PANTHER" id="PTHR43622">
    <property type="entry name" value="3-DEHYDROQUINATE SYNTHASE"/>
    <property type="match status" value="1"/>
</dbReference>
<dbReference type="HAMAP" id="MF_00109">
    <property type="entry name" value="Shikimate_kinase"/>
    <property type="match status" value="1"/>
</dbReference>
<feature type="binding site" evidence="20">
    <location>
        <position position="144"/>
    </location>
    <ligand>
        <name>substrate</name>
    </ligand>
</feature>
<dbReference type="eggNOG" id="COG0703">
    <property type="taxonomic scope" value="Bacteria"/>
</dbReference>
<dbReference type="Gene3D" id="3.40.50.300">
    <property type="entry name" value="P-loop containing nucleotide triphosphate hydrolases"/>
    <property type="match status" value="1"/>
</dbReference>